<dbReference type="EMBL" id="JBHMDG010000020">
    <property type="protein sequence ID" value="MFB9314396.1"/>
    <property type="molecule type" value="Genomic_DNA"/>
</dbReference>
<evidence type="ECO:0000313" key="3">
    <source>
        <dbReference type="EMBL" id="MFB9314396.1"/>
    </source>
</evidence>
<keyword evidence="2" id="KW-0812">Transmembrane</keyword>
<organism evidence="3 4">
    <name type="scientific">Nocardioides plantarum</name>
    <dbReference type="NCBI Taxonomy" id="29299"/>
    <lineage>
        <taxon>Bacteria</taxon>
        <taxon>Bacillati</taxon>
        <taxon>Actinomycetota</taxon>
        <taxon>Actinomycetes</taxon>
        <taxon>Propionibacteriales</taxon>
        <taxon>Nocardioidaceae</taxon>
        <taxon>Nocardioides</taxon>
    </lineage>
</organism>
<accession>A0ABV5KCD1</accession>
<keyword evidence="2" id="KW-0472">Membrane</keyword>
<evidence type="ECO:0008006" key="5">
    <source>
        <dbReference type="Google" id="ProtNLM"/>
    </source>
</evidence>
<feature type="compositionally biased region" description="Low complexity" evidence="1">
    <location>
        <begin position="119"/>
        <end position="131"/>
    </location>
</feature>
<dbReference type="RefSeq" id="WP_140007207.1">
    <property type="nucleotide sequence ID" value="NZ_JBHMDG010000020.1"/>
</dbReference>
<evidence type="ECO:0000313" key="4">
    <source>
        <dbReference type="Proteomes" id="UP001589750"/>
    </source>
</evidence>
<feature type="transmembrane region" description="Helical" evidence="2">
    <location>
        <begin position="6"/>
        <end position="25"/>
    </location>
</feature>
<evidence type="ECO:0000256" key="1">
    <source>
        <dbReference type="SAM" id="MobiDB-lite"/>
    </source>
</evidence>
<comment type="caution">
    <text evidence="3">The sequence shown here is derived from an EMBL/GenBank/DDBJ whole genome shotgun (WGS) entry which is preliminary data.</text>
</comment>
<feature type="region of interest" description="Disordered" evidence="1">
    <location>
        <begin position="98"/>
        <end position="141"/>
    </location>
</feature>
<keyword evidence="2" id="KW-1133">Transmembrane helix</keyword>
<feature type="transmembrane region" description="Helical" evidence="2">
    <location>
        <begin position="69"/>
        <end position="91"/>
    </location>
</feature>
<protein>
    <recommendedName>
        <fullName evidence="5">Cellulose synthase</fullName>
    </recommendedName>
</protein>
<name>A0ABV5KCD1_9ACTN</name>
<reference evidence="3 4" key="1">
    <citation type="submission" date="2024-09" db="EMBL/GenBank/DDBJ databases">
        <authorList>
            <person name="Sun Q."/>
            <person name="Mori K."/>
        </authorList>
    </citation>
    <scope>NUCLEOTIDE SEQUENCE [LARGE SCALE GENOMIC DNA]</scope>
    <source>
        <strain evidence="3 4">JCM 9626</strain>
    </source>
</reference>
<gene>
    <name evidence="3" type="ORF">ACFFRI_15170</name>
</gene>
<dbReference type="Proteomes" id="UP001589750">
    <property type="component" value="Unassembled WGS sequence"/>
</dbReference>
<sequence>MDDVSYGALALALSLVAGVYTWFAYQRRGLGAGLKGAGLTLLPIAAYLTRTLRMLAEIGDAIGDWAVRLVFSPVVWSGIVLAGIAVVLYGAGRVVEARGGGAPAKAPERPRQRGPEQLPPSTSTAAPTSPRRAGRSPAPVDDEFADIEALLKNRGIT</sequence>
<proteinExistence type="predicted"/>
<feature type="transmembrane region" description="Helical" evidence="2">
    <location>
        <begin position="32"/>
        <end position="49"/>
    </location>
</feature>
<keyword evidence="4" id="KW-1185">Reference proteome</keyword>
<evidence type="ECO:0000256" key="2">
    <source>
        <dbReference type="SAM" id="Phobius"/>
    </source>
</evidence>